<proteinExistence type="predicted"/>
<sequence>MSRKEEVTTKRRKRKLVDKDVEVVVINNAKGMFVYESKNGDLSIELSNFGETEYVTYGELRKLKPFLANGQLVISEVNDDDTTIMDVVRGMRLTKLYDDILGTVLGYDPEEFDNVDLIESTDIEDAVLESDEDEFADMLKSKVRSRIIEITVGLYKDRRLSDRDKIELIEETRPEGEQETFWSDINASMKFGRK</sequence>
<dbReference type="PATRIC" id="fig|1423760.3.peg.1174"/>
<name>A0A0R1UE41_9LACO</name>
<dbReference type="EMBL" id="AZFK01000018">
    <property type="protein sequence ID" value="KRL91687.1"/>
    <property type="molecule type" value="Genomic_DNA"/>
</dbReference>
<dbReference type="RefSeq" id="WP_056954122.1">
    <property type="nucleotide sequence ID" value="NZ_AZFK01000018.1"/>
</dbReference>
<comment type="caution">
    <text evidence="1">The sequence shown here is derived from an EMBL/GenBank/DDBJ whole genome shotgun (WGS) entry which is preliminary data.</text>
</comment>
<reference evidence="1 2" key="1">
    <citation type="journal article" date="2015" name="Genome Announc.">
        <title>Expanding the biotechnology potential of lactobacilli through comparative genomics of 213 strains and associated genera.</title>
        <authorList>
            <person name="Sun Z."/>
            <person name="Harris H.M."/>
            <person name="McCann A."/>
            <person name="Guo C."/>
            <person name="Argimon S."/>
            <person name="Zhang W."/>
            <person name="Yang X."/>
            <person name="Jeffery I.B."/>
            <person name="Cooney J.C."/>
            <person name="Kagawa T.F."/>
            <person name="Liu W."/>
            <person name="Song Y."/>
            <person name="Salvetti E."/>
            <person name="Wrobel A."/>
            <person name="Rasinkangas P."/>
            <person name="Parkhill J."/>
            <person name="Rea M.C."/>
            <person name="O'Sullivan O."/>
            <person name="Ritari J."/>
            <person name="Douillard F.P."/>
            <person name="Paul Ross R."/>
            <person name="Yang R."/>
            <person name="Briner A.E."/>
            <person name="Felis G.E."/>
            <person name="de Vos W.M."/>
            <person name="Barrangou R."/>
            <person name="Klaenhammer T.R."/>
            <person name="Caufield P.W."/>
            <person name="Cui Y."/>
            <person name="Zhang H."/>
            <person name="O'Toole P.W."/>
        </authorList>
    </citation>
    <scope>NUCLEOTIDE SEQUENCE [LARGE SCALE GENOMIC DNA]</scope>
    <source>
        <strain evidence="1 2">DSM 15946</strain>
    </source>
</reference>
<dbReference type="AlphaFoldDB" id="A0A0R1UE41"/>
<accession>A0A0R1UE41</accession>
<organism evidence="1 2">
    <name type="scientific">Limosilactobacillus ingluviei DSM 15946</name>
    <dbReference type="NCBI Taxonomy" id="1423760"/>
    <lineage>
        <taxon>Bacteria</taxon>
        <taxon>Bacillati</taxon>
        <taxon>Bacillota</taxon>
        <taxon>Bacilli</taxon>
        <taxon>Lactobacillales</taxon>
        <taxon>Lactobacillaceae</taxon>
        <taxon>Limosilactobacillus</taxon>
    </lineage>
</organism>
<evidence type="ECO:0000313" key="1">
    <source>
        <dbReference type="EMBL" id="KRL91687.1"/>
    </source>
</evidence>
<evidence type="ECO:0000313" key="2">
    <source>
        <dbReference type="Proteomes" id="UP000050816"/>
    </source>
</evidence>
<protein>
    <submittedName>
        <fullName evidence="1">Uncharacterized protein</fullName>
    </submittedName>
</protein>
<dbReference type="Proteomes" id="UP000050816">
    <property type="component" value="Unassembled WGS sequence"/>
</dbReference>
<gene>
    <name evidence="1" type="ORF">FC43_GL001109</name>
</gene>